<dbReference type="KEGG" id="mdu:MDUV_42060"/>
<name>A0A7I7K5F3_9MYCO</name>
<accession>A0A7I7K5F3</accession>
<feature type="region of interest" description="Disordered" evidence="1">
    <location>
        <begin position="88"/>
        <end position="115"/>
    </location>
</feature>
<keyword evidence="3" id="KW-1185">Reference proteome</keyword>
<dbReference type="SUPFAM" id="SSF140453">
    <property type="entry name" value="EsxAB dimer-like"/>
    <property type="match status" value="1"/>
</dbReference>
<organism evidence="2 3">
    <name type="scientific">Mycolicibacterium duvalii</name>
    <dbReference type="NCBI Taxonomy" id="39688"/>
    <lineage>
        <taxon>Bacteria</taxon>
        <taxon>Bacillati</taxon>
        <taxon>Actinomycetota</taxon>
        <taxon>Actinomycetes</taxon>
        <taxon>Mycobacteriales</taxon>
        <taxon>Mycobacteriaceae</taxon>
        <taxon>Mycolicibacterium</taxon>
    </lineage>
</organism>
<reference evidence="2 3" key="1">
    <citation type="journal article" date="2019" name="Emerg. Microbes Infect.">
        <title>Comprehensive subspecies identification of 175 nontuberculous mycobacteria species based on 7547 genomic profiles.</title>
        <authorList>
            <person name="Matsumoto Y."/>
            <person name="Kinjo T."/>
            <person name="Motooka D."/>
            <person name="Nabeya D."/>
            <person name="Jung N."/>
            <person name="Uechi K."/>
            <person name="Horii T."/>
            <person name="Iida T."/>
            <person name="Fujita J."/>
            <person name="Nakamura S."/>
        </authorList>
    </citation>
    <scope>NUCLEOTIDE SEQUENCE [LARGE SCALE GENOMIC DNA]</scope>
    <source>
        <strain evidence="2 3">JCM 6396</strain>
    </source>
</reference>
<dbReference type="EMBL" id="AP022563">
    <property type="protein sequence ID" value="BBX19346.1"/>
    <property type="molecule type" value="Genomic_DNA"/>
</dbReference>
<proteinExistence type="predicted"/>
<protein>
    <recommendedName>
        <fullName evidence="4">ESX-1 secretion-associated protein</fullName>
    </recommendedName>
</protein>
<evidence type="ECO:0000256" key="1">
    <source>
        <dbReference type="SAM" id="MobiDB-lite"/>
    </source>
</evidence>
<sequence length="115" mass="12315">MSHEALRVATSHVRALAAKHSQAAEELGAATQRVNGVHTRVRTTHGAVAWAFADAVEALEQARSTAARAIAERSCTLSDALGSAAVRYRTTDESSASNLNKPVNPDRIPFARRPR</sequence>
<dbReference type="Pfam" id="PF10824">
    <property type="entry name" value="T7SS_ESX_EspC"/>
    <property type="match status" value="1"/>
</dbReference>
<gene>
    <name evidence="2" type="ORF">MDUV_42060</name>
</gene>
<evidence type="ECO:0008006" key="4">
    <source>
        <dbReference type="Google" id="ProtNLM"/>
    </source>
</evidence>
<dbReference type="GO" id="GO:0009306">
    <property type="term" value="P:protein secretion"/>
    <property type="evidence" value="ECO:0007669"/>
    <property type="project" value="InterPro"/>
</dbReference>
<dbReference type="Proteomes" id="UP000467006">
    <property type="component" value="Chromosome"/>
</dbReference>
<dbReference type="InterPro" id="IPR036689">
    <property type="entry name" value="ESAT-6-like_sf"/>
</dbReference>
<evidence type="ECO:0000313" key="2">
    <source>
        <dbReference type="EMBL" id="BBX19346.1"/>
    </source>
</evidence>
<dbReference type="AlphaFoldDB" id="A0A7I7K5F3"/>
<evidence type="ECO:0000313" key="3">
    <source>
        <dbReference type="Proteomes" id="UP000467006"/>
    </source>
</evidence>
<dbReference type="InterPro" id="IPR022536">
    <property type="entry name" value="EspC"/>
</dbReference>
<dbReference type="Gene3D" id="1.10.287.1060">
    <property type="entry name" value="ESAT-6-like"/>
    <property type="match status" value="1"/>
</dbReference>
<dbReference type="RefSeq" id="WP_163722284.1">
    <property type="nucleotide sequence ID" value="NZ_AP022563.1"/>
</dbReference>